<protein>
    <recommendedName>
        <fullName evidence="2">DUF6534 domain-containing protein</fullName>
    </recommendedName>
</protein>
<evidence type="ECO:0000256" key="1">
    <source>
        <dbReference type="SAM" id="Phobius"/>
    </source>
</evidence>
<dbReference type="InterPro" id="IPR045339">
    <property type="entry name" value="DUF6534"/>
</dbReference>
<dbReference type="AlphaFoldDB" id="A0A284S2Z1"/>
<keyword evidence="1" id="KW-0812">Transmembrane</keyword>
<organism evidence="3 4">
    <name type="scientific">Armillaria ostoyae</name>
    <name type="common">Armillaria root rot fungus</name>
    <dbReference type="NCBI Taxonomy" id="47428"/>
    <lineage>
        <taxon>Eukaryota</taxon>
        <taxon>Fungi</taxon>
        <taxon>Dikarya</taxon>
        <taxon>Basidiomycota</taxon>
        <taxon>Agaricomycotina</taxon>
        <taxon>Agaricomycetes</taxon>
        <taxon>Agaricomycetidae</taxon>
        <taxon>Agaricales</taxon>
        <taxon>Marasmiineae</taxon>
        <taxon>Physalacriaceae</taxon>
        <taxon>Armillaria</taxon>
    </lineage>
</organism>
<dbReference type="EMBL" id="FUEG01000028">
    <property type="protein sequence ID" value="SJL15382.1"/>
    <property type="molecule type" value="Genomic_DNA"/>
</dbReference>
<feature type="transmembrane region" description="Helical" evidence="1">
    <location>
        <begin position="61"/>
        <end position="85"/>
    </location>
</feature>
<accession>A0A284S2Z1</accession>
<evidence type="ECO:0000259" key="2">
    <source>
        <dbReference type="Pfam" id="PF20152"/>
    </source>
</evidence>
<sequence length="169" mass="19236">MSKGCTQSDYGNIRIFIGRHFGKMLLWLIFLIIAISLGAGIFLIYDITYYEKFPSVYKSNIAVYIFLSIMVVVDLIISLMMCYYLRKSRAAMNFSTPLTPLLLHIMRLILVSGLATSVCSLLTLIACIVWPKSSIFIAIDFMLPKLYINSILAMWIVFLYCSSPEAHLH</sequence>
<dbReference type="OMA" id="ITTEIHI"/>
<keyword evidence="1" id="KW-0472">Membrane</keyword>
<feature type="transmembrane region" description="Helical" evidence="1">
    <location>
        <begin position="146"/>
        <end position="163"/>
    </location>
</feature>
<keyword evidence="1" id="KW-1133">Transmembrane helix</keyword>
<evidence type="ECO:0000313" key="4">
    <source>
        <dbReference type="Proteomes" id="UP000219338"/>
    </source>
</evidence>
<feature type="domain" description="DUF6534" evidence="2">
    <location>
        <begin position="71"/>
        <end position="154"/>
    </location>
</feature>
<dbReference type="OrthoDB" id="2671071at2759"/>
<feature type="transmembrane region" description="Helical" evidence="1">
    <location>
        <begin position="24"/>
        <end position="45"/>
    </location>
</feature>
<feature type="transmembrane region" description="Helical" evidence="1">
    <location>
        <begin position="105"/>
        <end position="131"/>
    </location>
</feature>
<proteinExistence type="predicted"/>
<reference evidence="4" key="1">
    <citation type="journal article" date="2017" name="Nat. Ecol. Evol.">
        <title>Genome expansion and lineage-specific genetic innovations in the forest pathogenic fungi Armillaria.</title>
        <authorList>
            <person name="Sipos G."/>
            <person name="Prasanna A.N."/>
            <person name="Walter M.C."/>
            <person name="O'Connor E."/>
            <person name="Balint B."/>
            <person name="Krizsan K."/>
            <person name="Kiss B."/>
            <person name="Hess J."/>
            <person name="Varga T."/>
            <person name="Slot J."/>
            <person name="Riley R."/>
            <person name="Boka B."/>
            <person name="Rigling D."/>
            <person name="Barry K."/>
            <person name="Lee J."/>
            <person name="Mihaltcheva S."/>
            <person name="LaButti K."/>
            <person name="Lipzen A."/>
            <person name="Waldron R."/>
            <person name="Moloney N.M."/>
            <person name="Sperisen C."/>
            <person name="Kredics L."/>
            <person name="Vagvoelgyi C."/>
            <person name="Patrignani A."/>
            <person name="Fitzpatrick D."/>
            <person name="Nagy I."/>
            <person name="Doyle S."/>
            <person name="Anderson J.B."/>
            <person name="Grigoriev I.V."/>
            <person name="Gueldener U."/>
            <person name="Muensterkoetter M."/>
            <person name="Nagy L.G."/>
        </authorList>
    </citation>
    <scope>NUCLEOTIDE SEQUENCE [LARGE SCALE GENOMIC DNA]</scope>
    <source>
        <strain evidence="4">C18/9</strain>
    </source>
</reference>
<gene>
    <name evidence="3" type="ORF">ARMOST_18878</name>
</gene>
<dbReference type="Proteomes" id="UP000219338">
    <property type="component" value="Unassembled WGS sequence"/>
</dbReference>
<keyword evidence="4" id="KW-1185">Reference proteome</keyword>
<dbReference type="Pfam" id="PF20152">
    <property type="entry name" value="DUF6534"/>
    <property type="match status" value="1"/>
</dbReference>
<name>A0A284S2Z1_ARMOS</name>
<evidence type="ECO:0000313" key="3">
    <source>
        <dbReference type="EMBL" id="SJL15382.1"/>
    </source>
</evidence>